<keyword evidence="3" id="KW-0678">Repressor</keyword>
<dbReference type="Gene3D" id="2.30.30.140">
    <property type="match status" value="2"/>
</dbReference>
<protein>
    <recommendedName>
        <fullName evidence="10">SAM domain-containing protein</fullName>
    </recommendedName>
</protein>
<accession>A0ABD0XK55</accession>
<dbReference type="PANTHER" id="PTHR12247">
    <property type="entry name" value="POLYCOMB GROUP PROTEIN"/>
    <property type="match status" value="1"/>
</dbReference>
<comment type="similarity">
    <text evidence="2">Belongs to the SCM family.</text>
</comment>
<dbReference type="Pfam" id="PF00536">
    <property type="entry name" value="SAM_1"/>
    <property type="match status" value="1"/>
</dbReference>
<evidence type="ECO:0000256" key="1">
    <source>
        <dbReference type="ARBA" id="ARBA00004123"/>
    </source>
</evidence>
<dbReference type="Gene3D" id="3.90.1150.190">
    <property type="entry name" value="SLED domain"/>
    <property type="match status" value="2"/>
</dbReference>
<feature type="repeat" description="MBT" evidence="8">
    <location>
        <begin position="36"/>
        <end position="134"/>
    </location>
</feature>
<dbReference type="InterPro" id="IPR038348">
    <property type="entry name" value="SLED_sf"/>
</dbReference>
<dbReference type="CDD" id="cd09578">
    <property type="entry name" value="SAM_Scm"/>
    <property type="match status" value="1"/>
</dbReference>
<dbReference type="AlphaFoldDB" id="A0ABD0XK55"/>
<dbReference type="InterPro" id="IPR001660">
    <property type="entry name" value="SAM"/>
</dbReference>
<gene>
    <name evidence="11" type="ORF">UPYG_G00017630</name>
</gene>
<feature type="region of interest" description="Disordered" evidence="9">
    <location>
        <begin position="1"/>
        <end position="35"/>
    </location>
</feature>
<feature type="domain" description="SAM" evidence="10">
    <location>
        <begin position="709"/>
        <end position="778"/>
    </location>
</feature>
<dbReference type="GO" id="GO:0005634">
    <property type="term" value="C:nucleus"/>
    <property type="evidence" value="ECO:0007669"/>
    <property type="project" value="UniProtKB-SubCell"/>
</dbReference>
<name>A0ABD0XK55_UMBPY</name>
<dbReference type="Proteomes" id="UP001557470">
    <property type="component" value="Unassembled WGS sequence"/>
</dbReference>
<evidence type="ECO:0000256" key="3">
    <source>
        <dbReference type="ARBA" id="ARBA00022491"/>
    </source>
</evidence>
<keyword evidence="6" id="KW-0804">Transcription</keyword>
<feature type="region of interest" description="Disordered" evidence="9">
    <location>
        <begin position="324"/>
        <end position="388"/>
    </location>
</feature>
<evidence type="ECO:0000259" key="10">
    <source>
        <dbReference type="SMART" id="SM00454"/>
    </source>
</evidence>
<dbReference type="FunFam" id="1.10.150.50:FF:000018">
    <property type="entry name" value="Polycomb protein scmh1 isoform 4"/>
    <property type="match status" value="1"/>
</dbReference>
<dbReference type="InterPro" id="IPR013761">
    <property type="entry name" value="SAM/pointed_sf"/>
</dbReference>
<evidence type="ECO:0000256" key="8">
    <source>
        <dbReference type="PROSITE-ProRule" id="PRU00459"/>
    </source>
</evidence>
<evidence type="ECO:0000313" key="11">
    <source>
        <dbReference type="EMBL" id="KAL1021760.1"/>
    </source>
</evidence>
<organism evidence="11 12">
    <name type="scientific">Umbra pygmaea</name>
    <name type="common">Eastern mudminnow</name>
    <dbReference type="NCBI Taxonomy" id="75934"/>
    <lineage>
        <taxon>Eukaryota</taxon>
        <taxon>Metazoa</taxon>
        <taxon>Chordata</taxon>
        <taxon>Craniata</taxon>
        <taxon>Vertebrata</taxon>
        <taxon>Euteleostomi</taxon>
        <taxon>Actinopterygii</taxon>
        <taxon>Neopterygii</taxon>
        <taxon>Teleostei</taxon>
        <taxon>Protacanthopterygii</taxon>
        <taxon>Esociformes</taxon>
        <taxon>Umbridae</taxon>
        <taxon>Umbra</taxon>
    </lineage>
</organism>
<dbReference type="FunFam" id="2.30.30.140:FF:000016">
    <property type="entry name" value="polycomb protein SCMH1 isoform X1"/>
    <property type="match status" value="1"/>
</dbReference>
<proteinExistence type="inferred from homology"/>
<dbReference type="InterPro" id="IPR021987">
    <property type="entry name" value="SLED"/>
</dbReference>
<keyword evidence="4" id="KW-0677">Repeat</keyword>
<dbReference type="SMART" id="SM00454">
    <property type="entry name" value="SAM"/>
    <property type="match status" value="1"/>
</dbReference>
<dbReference type="InterPro" id="IPR033763">
    <property type="entry name" value="SCML2_RBR"/>
</dbReference>
<feature type="repeat" description="MBT" evidence="8">
    <location>
        <begin position="142"/>
        <end position="243"/>
    </location>
</feature>
<feature type="region of interest" description="Disordered" evidence="9">
    <location>
        <begin position="578"/>
        <end position="665"/>
    </location>
</feature>
<dbReference type="PANTHER" id="PTHR12247:SF84">
    <property type="entry name" value="SEX COMB ON MIDLEG-LIKE PROTEIN 2"/>
    <property type="match status" value="1"/>
</dbReference>
<evidence type="ECO:0000256" key="2">
    <source>
        <dbReference type="ARBA" id="ARBA00008469"/>
    </source>
</evidence>
<dbReference type="SMART" id="SM00561">
    <property type="entry name" value="MBT"/>
    <property type="match status" value="2"/>
</dbReference>
<evidence type="ECO:0000256" key="4">
    <source>
        <dbReference type="ARBA" id="ARBA00022737"/>
    </source>
</evidence>
<dbReference type="InterPro" id="IPR004092">
    <property type="entry name" value="Mbt"/>
</dbReference>
<dbReference type="PROSITE" id="PS51079">
    <property type="entry name" value="MBT"/>
    <property type="match status" value="2"/>
</dbReference>
<evidence type="ECO:0000313" key="12">
    <source>
        <dbReference type="Proteomes" id="UP001557470"/>
    </source>
</evidence>
<dbReference type="SUPFAM" id="SSF47769">
    <property type="entry name" value="SAM/Pointed domain"/>
    <property type="match status" value="1"/>
</dbReference>
<comment type="subcellular location">
    <subcellularLocation>
        <location evidence="1">Nucleus</location>
    </subcellularLocation>
</comment>
<feature type="compositionally biased region" description="Basic residues" evidence="9">
    <location>
        <begin position="342"/>
        <end position="358"/>
    </location>
</feature>
<dbReference type="InterPro" id="IPR047531">
    <property type="entry name" value="SAM_Scm-like"/>
</dbReference>
<dbReference type="Pfam" id="PF12140">
    <property type="entry name" value="SLED"/>
    <property type="match status" value="1"/>
</dbReference>
<evidence type="ECO:0000256" key="9">
    <source>
        <dbReference type="SAM" id="MobiDB-lite"/>
    </source>
</evidence>
<evidence type="ECO:0000256" key="7">
    <source>
        <dbReference type="ARBA" id="ARBA00023242"/>
    </source>
</evidence>
<reference evidence="11 12" key="1">
    <citation type="submission" date="2024-06" db="EMBL/GenBank/DDBJ databases">
        <authorList>
            <person name="Pan Q."/>
            <person name="Wen M."/>
            <person name="Jouanno E."/>
            <person name="Zahm M."/>
            <person name="Klopp C."/>
            <person name="Cabau C."/>
            <person name="Louis A."/>
            <person name="Berthelot C."/>
            <person name="Parey E."/>
            <person name="Roest Crollius H."/>
            <person name="Montfort J."/>
            <person name="Robinson-Rechavi M."/>
            <person name="Bouchez O."/>
            <person name="Lampietro C."/>
            <person name="Lopez Roques C."/>
            <person name="Donnadieu C."/>
            <person name="Postlethwait J."/>
            <person name="Bobe J."/>
            <person name="Verreycken H."/>
            <person name="Guiguen Y."/>
        </authorList>
    </citation>
    <scope>NUCLEOTIDE SEQUENCE [LARGE SCALE GENOMIC DNA]</scope>
    <source>
        <strain evidence="11">Up_M1</strain>
        <tissue evidence="11">Testis</tissue>
    </source>
</reference>
<feature type="region of interest" description="Disordered" evidence="9">
    <location>
        <begin position="267"/>
        <end position="295"/>
    </location>
</feature>
<feature type="compositionally biased region" description="Basic and acidic residues" evidence="9">
    <location>
        <begin position="1"/>
        <end position="17"/>
    </location>
</feature>
<dbReference type="CDD" id="cd20092">
    <property type="entry name" value="MBT_dScm-like_rpt2"/>
    <property type="match status" value="1"/>
</dbReference>
<dbReference type="EMBL" id="JAGEUA010000001">
    <property type="protein sequence ID" value="KAL1021760.1"/>
    <property type="molecule type" value="Genomic_DNA"/>
</dbReference>
<keyword evidence="5" id="KW-0805">Transcription regulation</keyword>
<feature type="compositionally biased region" description="Polar residues" evidence="9">
    <location>
        <begin position="368"/>
        <end position="381"/>
    </location>
</feature>
<feature type="compositionally biased region" description="Low complexity" evidence="9">
    <location>
        <begin position="621"/>
        <end position="630"/>
    </location>
</feature>
<sequence>MGRTPQKEPRDDGREEPGCSYPSTGQPSLEKSNEPFSWEKYLKETSSTAASPSCFRQSRLPPSNDFKAGMKLEAHDPRNSASVCIATVMGMMGTRLRLRLDGSDNTNDFWRLVDSSDIQPIGTCERNGDMLQPPLGFRMNASSWPMFLLRTLSGAEMAPATAFKKEPAKPSQNHFKPGMKLEAVDKKNPYLICPATIGEVKGEEIFVMFDGWRGAFDYWCKFDSRDIFPVGWCSLTRHSIQPPGNFSRFWGAVVTLPKALLLPASVPPAPSKRSMQSQSYRLPHPLPPLPVRKGVRGRRPKLQTIALLKAAAEAAAEAAAAAALNGTPQGSVARTGAQLAPRPHKKRGPKPGTKRKSKMLPSSGVGSGSTLASENRLNSMNGPMDNSLGSGQGVVSTVCVYVNKHGACGPHLDRKQLQQLPDHFGPGPCVYVNKHGACGPHLDRKQLQQLPDHFGPGPVNGVLQQAVQACVDCAYQPTTLFSFLQSQSDGGEIIRVHIDGRIHYVKLPQASSASFVLRFLETLCHQLQSDNLFSSQPFSPAFMASTGHAVYDRSKSVKVESSEALSIARRTLGRSRRFQRDYSPYTAPLSSPTTLHSTKTHHAEEPVPRSENGFSEEPLDTSSNSPSRTPRPQPLRSTSEYRGQGSSSPYYPGSGPPPPPLRRLASIPTELGNRAQQRRVEAASSTTGPEQLVAAGQEAAAGNGSGNTPSTWSVDEVMQFVRDADPQTLAPHVELFKKHEIDGRALMLLRSDIIMKYMGLKLGPALKLCHHIEKLKQTK</sequence>
<feature type="compositionally biased region" description="Polar residues" evidence="9">
    <location>
        <begin position="21"/>
        <end position="30"/>
    </location>
</feature>
<dbReference type="Gene3D" id="1.10.150.50">
    <property type="entry name" value="Transcription Factor, Ets-1"/>
    <property type="match status" value="1"/>
</dbReference>
<evidence type="ECO:0000256" key="6">
    <source>
        <dbReference type="ARBA" id="ARBA00023163"/>
    </source>
</evidence>
<evidence type="ECO:0000256" key="5">
    <source>
        <dbReference type="ARBA" id="ARBA00023015"/>
    </source>
</evidence>
<comment type="caution">
    <text evidence="11">The sequence shown here is derived from an EMBL/GenBank/DDBJ whole genome shotgun (WGS) entry which is preliminary data.</text>
</comment>
<dbReference type="Pfam" id="PF02820">
    <property type="entry name" value="MBT"/>
    <property type="match status" value="2"/>
</dbReference>
<keyword evidence="7" id="KW-0539">Nucleus</keyword>
<keyword evidence="12" id="KW-1185">Reference proteome</keyword>
<feature type="compositionally biased region" description="Polar residues" evidence="9">
    <location>
        <begin position="588"/>
        <end position="597"/>
    </location>
</feature>
<dbReference type="Pfam" id="PF17208">
    <property type="entry name" value="RBR"/>
    <property type="match status" value="1"/>
</dbReference>
<dbReference type="InterPro" id="IPR050548">
    <property type="entry name" value="PcG_chromatin_remod_factors"/>
</dbReference>
<dbReference type="SUPFAM" id="SSF63748">
    <property type="entry name" value="Tudor/PWWP/MBT"/>
    <property type="match status" value="2"/>
</dbReference>